<dbReference type="SMART" id="SM00388">
    <property type="entry name" value="HisKA"/>
    <property type="match status" value="1"/>
</dbReference>
<evidence type="ECO:0000256" key="3">
    <source>
        <dbReference type="ARBA" id="ARBA00012438"/>
    </source>
</evidence>
<feature type="domain" description="PAS" evidence="21">
    <location>
        <begin position="126"/>
        <end position="170"/>
    </location>
</feature>
<evidence type="ECO:0000256" key="18">
    <source>
        <dbReference type="SAM" id="Phobius"/>
    </source>
</evidence>
<feature type="modified residue" description="4-aspartylphosphate" evidence="15">
    <location>
        <position position="1111"/>
    </location>
</feature>
<dbReference type="SUPFAM" id="SSF55785">
    <property type="entry name" value="PYP-like sensor domain (PAS domain)"/>
    <property type="match status" value="4"/>
</dbReference>
<feature type="domain" description="PAC" evidence="22">
    <location>
        <begin position="195"/>
        <end position="249"/>
    </location>
</feature>
<dbReference type="InterPro" id="IPR003594">
    <property type="entry name" value="HATPase_dom"/>
</dbReference>
<dbReference type="Gene3D" id="3.40.50.2300">
    <property type="match status" value="2"/>
</dbReference>
<feature type="transmembrane region" description="Helical" evidence="18">
    <location>
        <begin position="93"/>
        <end position="113"/>
    </location>
</feature>
<gene>
    <name evidence="24" type="primary">rcsC_9</name>
    <name evidence="24" type="ORF">SIID45300_00520</name>
</gene>
<dbReference type="PANTHER" id="PTHR45339">
    <property type="entry name" value="HYBRID SIGNAL TRANSDUCTION HISTIDINE KINASE J"/>
    <property type="match status" value="1"/>
</dbReference>
<dbReference type="InterPro" id="IPR036890">
    <property type="entry name" value="HATPase_C_sf"/>
</dbReference>
<dbReference type="InterPro" id="IPR036097">
    <property type="entry name" value="HisK_dim/P_sf"/>
</dbReference>
<keyword evidence="10" id="KW-0067">ATP-binding</keyword>
<feature type="domain" description="Histidine kinase" evidence="19">
    <location>
        <begin position="816"/>
        <end position="1038"/>
    </location>
</feature>
<dbReference type="SMART" id="SM00091">
    <property type="entry name" value="PAS"/>
    <property type="match status" value="4"/>
</dbReference>
<feature type="transmembrane region" description="Helical" evidence="18">
    <location>
        <begin position="64"/>
        <end position="81"/>
    </location>
</feature>
<dbReference type="SUPFAM" id="SSF47384">
    <property type="entry name" value="Homodimeric domain of signal transducing histidine kinase"/>
    <property type="match status" value="1"/>
</dbReference>
<name>A0ABQ0C5Q0_9PROT</name>
<evidence type="ECO:0000256" key="6">
    <source>
        <dbReference type="ARBA" id="ARBA00022679"/>
    </source>
</evidence>
<evidence type="ECO:0000256" key="9">
    <source>
        <dbReference type="ARBA" id="ARBA00022777"/>
    </source>
</evidence>
<dbReference type="PRINTS" id="PR00344">
    <property type="entry name" value="BCTRLSENSOR"/>
</dbReference>
<proteinExistence type="predicted"/>
<keyword evidence="6 24" id="KW-0808">Transferase</keyword>
<dbReference type="InterPro" id="IPR036641">
    <property type="entry name" value="HPT_dom_sf"/>
</dbReference>
<dbReference type="PROSITE" id="PS50113">
    <property type="entry name" value="PAC"/>
    <property type="match status" value="3"/>
</dbReference>
<evidence type="ECO:0000313" key="25">
    <source>
        <dbReference type="Proteomes" id="UP001628193"/>
    </source>
</evidence>
<evidence type="ECO:0000256" key="7">
    <source>
        <dbReference type="ARBA" id="ARBA00022692"/>
    </source>
</evidence>
<dbReference type="Gene3D" id="3.30.450.40">
    <property type="match status" value="1"/>
</dbReference>
<reference evidence="24 25" key="1">
    <citation type="submission" date="2024-09" db="EMBL/GenBank/DDBJ databases">
        <title>Draft genome sequence of Candidatus Magnetaquicoccaceae bacterium FCR-1.</title>
        <authorList>
            <person name="Shimoshige H."/>
            <person name="Shimamura S."/>
            <person name="Taoka A."/>
            <person name="Kobayashi H."/>
            <person name="Maekawa T."/>
        </authorList>
    </citation>
    <scope>NUCLEOTIDE SEQUENCE [LARGE SCALE GENOMIC DNA]</scope>
    <source>
        <strain evidence="24 25">FCR-1</strain>
    </source>
</reference>
<evidence type="ECO:0000313" key="24">
    <source>
        <dbReference type="EMBL" id="GAB0056215.1"/>
    </source>
</evidence>
<evidence type="ECO:0000256" key="13">
    <source>
        <dbReference type="ARBA" id="ARBA00023136"/>
    </source>
</evidence>
<dbReference type="SUPFAM" id="SSF55874">
    <property type="entry name" value="ATPase domain of HSP90 chaperone/DNA topoisomerase II/histidine kinase"/>
    <property type="match status" value="1"/>
</dbReference>
<dbReference type="InterPro" id="IPR004358">
    <property type="entry name" value="Sig_transdc_His_kin-like_C"/>
</dbReference>
<keyword evidence="12" id="KW-0902">Two-component regulatory system</keyword>
<dbReference type="CDD" id="cd00082">
    <property type="entry name" value="HisKA"/>
    <property type="match status" value="1"/>
</dbReference>
<dbReference type="CDD" id="cd00088">
    <property type="entry name" value="HPT"/>
    <property type="match status" value="1"/>
</dbReference>
<dbReference type="InterPro" id="IPR013767">
    <property type="entry name" value="PAS_fold"/>
</dbReference>
<evidence type="ECO:0000256" key="12">
    <source>
        <dbReference type="ARBA" id="ARBA00023012"/>
    </source>
</evidence>
<dbReference type="Pfam" id="PF13426">
    <property type="entry name" value="PAS_9"/>
    <property type="match status" value="1"/>
</dbReference>
<dbReference type="Pfam" id="PF08448">
    <property type="entry name" value="PAS_4"/>
    <property type="match status" value="1"/>
</dbReference>
<dbReference type="InterPro" id="IPR029016">
    <property type="entry name" value="GAF-like_dom_sf"/>
</dbReference>
<comment type="caution">
    <text evidence="24">The sequence shown here is derived from an EMBL/GenBank/DDBJ whole genome shotgun (WGS) entry which is preliminary data.</text>
</comment>
<dbReference type="EC" id="2.7.13.3" evidence="3"/>
<dbReference type="CDD" id="cd17546">
    <property type="entry name" value="REC_hyHK_CKI1_RcsC-like"/>
    <property type="match status" value="2"/>
</dbReference>
<evidence type="ECO:0000259" key="23">
    <source>
        <dbReference type="PROSITE" id="PS50894"/>
    </source>
</evidence>
<feature type="domain" description="HPt" evidence="23">
    <location>
        <begin position="1359"/>
        <end position="1452"/>
    </location>
</feature>
<organism evidence="24 25">
    <name type="scientific">Candidatus Magnetaquiglobus chichijimensis</name>
    <dbReference type="NCBI Taxonomy" id="3141448"/>
    <lineage>
        <taxon>Bacteria</taxon>
        <taxon>Pseudomonadati</taxon>
        <taxon>Pseudomonadota</taxon>
        <taxon>Magnetococcia</taxon>
        <taxon>Magnetococcales</taxon>
        <taxon>Candidatus Magnetaquicoccaceae</taxon>
        <taxon>Candidatus Magnetaquiglobus</taxon>
    </lineage>
</organism>
<evidence type="ECO:0000256" key="10">
    <source>
        <dbReference type="ARBA" id="ARBA00022840"/>
    </source>
</evidence>
<evidence type="ECO:0000256" key="17">
    <source>
        <dbReference type="SAM" id="MobiDB-lite"/>
    </source>
</evidence>
<dbReference type="Pfam" id="PF01627">
    <property type="entry name" value="Hpt"/>
    <property type="match status" value="1"/>
</dbReference>
<evidence type="ECO:0000256" key="5">
    <source>
        <dbReference type="ARBA" id="ARBA00022553"/>
    </source>
</evidence>
<feature type="modified residue" description="4-aspartylphosphate" evidence="15">
    <location>
        <position position="1257"/>
    </location>
</feature>
<dbReference type="PROSITE" id="PS50109">
    <property type="entry name" value="HIS_KIN"/>
    <property type="match status" value="1"/>
</dbReference>
<keyword evidence="8" id="KW-0547">Nucleotide-binding</keyword>
<feature type="coiled-coil region" evidence="16">
    <location>
        <begin position="413"/>
        <end position="442"/>
    </location>
</feature>
<evidence type="ECO:0000256" key="1">
    <source>
        <dbReference type="ARBA" id="ARBA00000085"/>
    </source>
</evidence>
<comment type="catalytic activity">
    <reaction evidence="1">
        <text>ATP + protein L-histidine = ADP + protein N-phospho-L-histidine.</text>
        <dbReference type="EC" id="2.7.13.3"/>
    </reaction>
</comment>
<dbReference type="SMART" id="SM00387">
    <property type="entry name" value="HATPase_c"/>
    <property type="match status" value="1"/>
</dbReference>
<dbReference type="InterPro" id="IPR000014">
    <property type="entry name" value="PAS"/>
</dbReference>
<evidence type="ECO:0000256" key="4">
    <source>
        <dbReference type="ARBA" id="ARBA00022475"/>
    </source>
</evidence>
<keyword evidence="9 24" id="KW-0418">Kinase</keyword>
<evidence type="ECO:0000256" key="2">
    <source>
        <dbReference type="ARBA" id="ARBA00004651"/>
    </source>
</evidence>
<keyword evidence="5 15" id="KW-0597">Phosphoprotein</keyword>
<dbReference type="Gene3D" id="3.30.565.10">
    <property type="entry name" value="Histidine kinase-like ATPase, C-terminal domain"/>
    <property type="match status" value="1"/>
</dbReference>
<feature type="domain" description="PAC" evidence="22">
    <location>
        <begin position="746"/>
        <end position="798"/>
    </location>
</feature>
<evidence type="ECO:0000259" key="21">
    <source>
        <dbReference type="PROSITE" id="PS50112"/>
    </source>
</evidence>
<evidence type="ECO:0000259" key="22">
    <source>
        <dbReference type="PROSITE" id="PS50113"/>
    </source>
</evidence>
<feature type="domain" description="Response regulatory" evidence="20">
    <location>
        <begin position="1205"/>
        <end position="1322"/>
    </location>
</feature>
<dbReference type="Gene3D" id="3.30.450.20">
    <property type="entry name" value="PAS domain"/>
    <property type="match status" value="4"/>
</dbReference>
<accession>A0ABQ0C5Q0</accession>
<dbReference type="InterPro" id="IPR000700">
    <property type="entry name" value="PAS-assoc_C"/>
</dbReference>
<keyword evidence="11 18" id="KW-1133">Transmembrane helix</keyword>
<dbReference type="Proteomes" id="UP001628193">
    <property type="component" value="Unassembled WGS sequence"/>
</dbReference>
<keyword evidence="13 18" id="KW-0472">Membrane</keyword>
<feature type="region of interest" description="Disordered" evidence="17">
    <location>
        <begin position="1455"/>
        <end position="1487"/>
    </location>
</feature>
<evidence type="ECO:0000256" key="16">
    <source>
        <dbReference type="SAM" id="Coils"/>
    </source>
</evidence>
<dbReference type="SMART" id="SM00448">
    <property type="entry name" value="REC"/>
    <property type="match status" value="2"/>
</dbReference>
<feature type="domain" description="Response regulatory" evidence="20">
    <location>
        <begin position="1057"/>
        <end position="1179"/>
    </location>
</feature>
<dbReference type="InterPro" id="IPR011006">
    <property type="entry name" value="CheY-like_superfamily"/>
</dbReference>
<protein>
    <recommendedName>
        <fullName evidence="3">histidine kinase</fullName>
        <ecNumber evidence="3">2.7.13.3</ecNumber>
    </recommendedName>
</protein>
<dbReference type="SUPFAM" id="SSF55781">
    <property type="entry name" value="GAF domain-like"/>
    <property type="match status" value="1"/>
</dbReference>
<dbReference type="CDD" id="cd16922">
    <property type="entry name" value="HATPase_EvgS-ArcB-TorS-like"/>
    <property type="match status" value="1"/>
</dbReference>
<dbReference type="Pfam" id="PF13185">
    <property type="entry name" value="GAF_2"/>
    <property type="match status" value="1"/>
</dbReference>
<dbReference type="SMART" id="SM00086">
    <property type="entry name" value="PAC"/>
    <property type="match status" value="3"/>
</dbReference>
<sequence>MTTNQDPGSLRSLSERPGLVLLAVLLTGAIFAFDLMQPLDSADGVLYLAVLLLGWWMPGNRHRFLYTATGLSLLVLVDFWLTPMQEVSVWLALVNRLYVLLAIWSVAITLWMAKGALDARNRQTIELHKLFVAVEQSPAAVIVTNAQGVVEYVNTRFETLTGYARAELIGLPNGLERFGLREGTRADTRVATPDQPWRGELVSRTKSGESYRSSVAVAAVRDPGGEISHFIGVQEDITERREHEQRLAQANRALRGRLSFSEILSANDDERVMLERLCRVLIEGTGYRCAWVGLIDPNDDTHVQPVASHGHHPTPLPDRPIHWNEASLEKNPTSMAIRTGRPCVIQELRTSQTDATSPSPPGPTGLHACIALPLRIDQTTIGVLTIHAAQAGAFDEMEIDLLRELTVQMAEGIRNLRERHQKQRLERELSANERRYRLLFDAMASGVAVYEAWNDGEDFLLKELNKAGGRITRTDPELVTGRKVSEVFPGVHDFGLFEVFQRVHRTGFPEHRPVTLYEDQHLQGWLENHVYRLESGEIVAVFNDRTRQKQAEESLRASEKLMRDLYENAPVAFLSVDAGSGRILRGNRAADTLFGQDFQHVDGARFQDLVVDPATMYLLAGPGVQDREVALKKSTGEILWVSLSVSPKMDLHGAIVEHRLILVDHTERRQVEESLRQYAAIVAASRDHLSFVGHDYIYRAVNPTYLRAHGAKQGDIVGHAVAELLGTATFQKIRGNLDRCLAGESINYQAWFDYPALGRRWMDVSYFPYQRRDGRVEGVVVASRDITDRKRMEDELRASEERARLANRAKGAFLANMSHEIRTPMNAILGMGHLMKQTGLSDQQHAYLTKIQAASESLLRIINDVLDFSKIDAGKLELEILPFDLCQMVERVTDGVLAKASANPALEVLVSIPLDVPRLLIGDAVRLGQVLTNLCDNAVKFTAQGEVVLAIVKRAEGHDWVELEFVTHDTGIGIEAEQIDRLMQPFQQADSSTTRRYGGTGLGLAICRNLVEMMGGALTVASKPGAGSRFSFTLRLPVTPDVRRDSFQTPEDLRGRRVLVVDDNPVSREILTGLLRAMGFVHEAEESGEAALLALRRAARRGEPVELVLMDWAMPGMDGVETARRIIADPEIPLHPVIIMVSAFDREMVMAAAKDAGICSFIHKPVTPSALFDAVMARFGKALTRALVEAPAHDPRGIEALRGKRILVVDDLADNIELIREILTRRGIQVVEAHDGRMAVETVRAADPGFFDLVLMDIQMPVMDGLEATRLLAPVPNAPPIIAMTASVLAEDVQSCLEAGMRDHLAKPIMVDALLKKLILWCDRPSATEPSTPPGAEPMPDPVNTPIDWAAGLRRCEGDAGLQERLIANFRREFSTASGWIREPFDQNLWDEALRRVHKLKGAAANIDAVELARIAGSLETALRKLDTSSAQVWMSKLEAALLAVIQEIERTSGPFEKVSGTGHDGESPSSPPGQDSPSQAPHNQINGRSIDQKNLLQSLQELGILLDKGDIRCDVVYRRIERALFELNGFDEVVLRLHGHMDRLEMEKAKQTVDALLHLLNH</sequence>
<dbReference type="SMART" id="SM00065">
    <property type="entry name" value="GAF"/>
    <property type="match status" value="1"/>
</dbReference>
<dbReference type="Gene3D" id="1.20.120.160">
    <property type="entry name" value="HPT domain"/>
    <property type="match status" value="1"/>
</dbReference>
<evidence type="ECO:0000256" key="14">
    <source>
        <dbReference type="PROSITE-ProRule" id="PRU00110"/>
    </source>
</evidence>
<evidence type="ECO:0000256" key="15">
    <source>
        <dbReference type="PROSITE-ProRule" id="PRU00169"/>
    </source>
</evidence>
<dbReference type="PROSITE" id="PS50112">
    <property type="entry name" value="PAS"/>
    <property type="match status" value="1"/>
</dbReference>
<evidence type="ECO:0000259" key="20">
    <source>
        <dbReference type="PROSITE" id="PS50110"/>
    </source>
</evidence>
<feature type="compositionally biased region" description="Low complexity" evidence="17">
    <location>
        <begin position="1473"/>
        <end position="1482"/>
    </location>
</feature>
<feature type="transmembrane region" description="Helical" evidence="18">
    <location>
        <begin position="18"/>
        <end position="35"/>
    </location>
</feature>
<keyword evidence="7 18" id="KW-0812">Transmembrane</keyword>
<keyword evidence="4" id="KW-1003">Cell membrane</keyword>
<dbReference type="SUPFAM" id="SSF47226">
    <property type="entry name" value="Histidine-containing phosphotransfer domain, HPT domain"/>
    <property type="match status" value="1"/>
</dbReference>
<evidence type="ECO:0000256" key="8">
    <source>
        <dbReference type="ARBA" id="ARBA00022741"/>
    </source>
</evidence>
<dbReference type="Pfam" id="PF00989">
    <property type="entry name" value="PAS"/>
    <property type="match status" value="1"/>
</dbReference>
<keyword evidence="25" id="KW-1185">Reference proteome</keyword>
<dbReference type="Pfam" id="PF02518">
    <property type="entry name" value="HATPase_c"/>
    <property type="match status" value="1"/>
</dbReference>
<dbReference type="InterPro" id="IPR005467">
    <property type="entry name" value="His_kinase_dom"/>
</dbReference>
<keyword evidence="16" id="KW-0175">Coiled coil</keyword>
<dbReference type="PROSITE" id="PS50110">
    <property type="entry name" value="RESPONSE_REGULATORY"/>
    <property type="match status" value="2"/>
</dbReference>
<dbReference type="PROSITE" id="PS50894">
    <property type="entry name" value="HPT"/>
    <property type="match status" value="1"/>
</dbReference>
<dbReference type="InterPro" id="IPR003661">
    <property type="entry name" value="HisK_dim/P_dom"/>
</dbReference>
<comment type="subcellular location">
    <subcellularLocation>
        <location evidence="2">Cell membrane</location>
        <topology evidence="2">Multi-pass membrane protein</topology>
    </subcellularLocation>
</comment>
<feature type="domain" description="PAC" evidence="22">
    <location>
        <begin position="625"/>
        <end position="677"/>
    </location>
</feature>
<dbReference type="GO" id="GO:0004673">
    <property type="term" value="F:protein histidine kinase activity"/>
    <property type="evidence" value="ECO:0007669"/>
    <property type="project" value="UniProtKB-EC"/>
</dbReference>
<dbReference type="Pfam" id="PF00512">
    <property type="entry name" value="HisKA"/>
    <property type="match status" value="1"/>
</dbReference>
<dbReference type="InterPro" id="IPR008207">
    <property type="entry name" value="Sig_transdc_His_kin_Hpt_dom"/>
</dbReference>
<evidence type="ECO:0000256" key="11">
    <source>
        <dbReference type="ARBA" id="ARBA00022989"/>
    </source>
</evidence>
<feature type="modified residue" description="Phosphohistidine" evidence="14">
    <location>
        <position position="1398"/>
    </location>
</feature>
<dbReference type="InterPro" id="IPR035965">
    <property type="entry name" value="PAS-like_dom_sf"/>
</dbReference>
<dbReference type="InterPro" id="IPR001610">
    <property type="entry name" value="PAC"/>
</dbReference>
<dbReference type="Pfam" id="PF00072">
    <property type="entry name" value="Response_reg"/>
    <property type="match status" value="2"/>
</dbReference>
<dbReference type="NCBIfam" id="TIGR00229">
    <property type="entry name" value="sensory_box"/>
    <property type="match status" value="3"/>
</dbReference>
<dbReference type="PANTHER" id="PTHR45339:SF1">
    <property type="entry name" value="HYBRID SIGNAL TRANSDUCTION HISTIDINE KINASE J"/>
    <property type="match status" value="1"/>
</dbReference>
<dbReference type="InterPro" id="IPR003018">
    <property type="entry name" value="GAF"/>
</dbReference>
<dbReference type="Gene3D" id="1.10.287.130">
    <property type="match status" value="1"/>
</dbReference>
<dbReference type="InterPro" id="IPR013656">
    <property type="entry name" value="PAS_4"/>
</dbReference>
<dbReference type="SUPFAM" id="SSF52172">
    <property type="entry name" value="CheY-like"/>
    <property type="match status" value="2"/>
</dbReference>
<dbReference type="InterPro" id="IPR001789">
    <property type="entry name" value="Sig_transdc_resp-reg_receiver"/>
</dbReference>
<dbReference type="RefSeq" id="WP_420903932.1">
    <property type="nucleotide sequence ID" value="NZ_BAAFGK010000002.1"/>
</dbReference>
<dbReference type="CDD" id="cd00130">
    <property type="entry name" value="PAS"/>
    <property type="match status" value="2"/>
</dbReference>
<dbReference type="EMBL" id="BAAFGK010000002">
    <property type="protein sequence ID" value="GAB0056215.1"/>
    <property type="molecule type" value="Genomic_DNA"/>
</dbReference>
<evidence type="ECO:0000259" key="19">
    <source>
        <dbReference type="PROSITE" id="PS50109"/>
    </source>
</evidence>